<dbReference type="EMBL" id="LGTC01000001">
    <property type="protein sequence ID" value="KNY27199.1"/>
    <property type="molecule type" value="Genomic_DNA"/>
</dbReference>
<keyword evidence="10 12" id="KW-0811">Translocation</keyword>
<comment type="subcellular location">
    <subcellularLocation>
        <location evidence="12">Cell membrane</location>
        <topology evidence="12">Peripheral membrane protein</topology>
        <orientation evidence="12">Cytoplasmic side</orientation>
    </subcellularLocation>
    <subcellularLocation>
        <location evidence="12">Cytoplasm</location>
    </subcellularLocation>
    <subcellularLocation>
        <location evidence="1">Membrane</location>
        <topology evidence="1">Peripheral membrane protein</topology>
    </subcellularLocation>
    <text evidence="12">Distribution is 50-50.</text>
</comment>
<evidence type="ECO:0000256" key="8">
    <source>
        <dbReference type="ARBA" id="ARBA00022927"/>
    </source>
</evidence>
<feature type="domain" description="SecA family profile" evidence="16">
    <location>
        <begin position="1"/>
        <end position="583"/>
    </location>
</feature>
<dbReference type="Pfam" id="PF01043">
    <property type="entry name" value="SecA_PP_bind"/>
    <property type="match status" value="1"/>
</dbReference>
<evidence type="ECO:0000256" key="12">
    <source>
        <dbReference type="HAMAP-Rule" id="MF_01382"/>
    </source>
</evidence>
<dbReference type="InterPro" id="IPR001650">
    <property type="entry name" value="Helicase_C-like"/>
</dbReference>
<dbReference type="AlphaFoldDB" id="A0A0L6JN64"/>
<gene>
    <name evidence="12" type="primary">secA</name>
    <name evidence="17" type="ORF">Bccel_2467</name>
</gene>
<dbReference type="PANTHER" id="PTHR30612">
    <property type="entry name" value="SECA INNER MEMBRANE COMPONENT OF SEC PROTEIN SECRETION SYSTEM"/>
    <property type="match status" value="1"/>
</dbReference>
<evidence type="ECO:0000256" key="4">
    <source>
        <dbReference type="ARBA" id="ARBA00022475"/>
    </source>
</evidence>
<sequence>MIKVIKHLKQLPARWNNKELEAEINHFKQLVEKIKEVNLENEEDSKLVEMSKRLVSLAQRGISEDELLVQSFSLVKEAAKRKLGIEPFDVQILAGIAMHKGKLAQMQTGEGKTLAAVFPAYLNALTGKGVHIFTANDYLAKRDAGWMGPVFAFLGIRSGFINEGMSREDRKKAYAADITYVTAKEAGFDYLRDSLCYEDDELTQKGFGTAIVDEADFILIDEARIPLVIAENEPVKKSISDKISKIVDVLVLGADYNTDESFRNVYLTDNGTDKLEELLECGNLYSEENYELLLEINCALHARALLRRDVDYIVKDGKLKLVDGFTGRIADKRVWPDGLQAAIESKEGLSSFQEGRILSTITMQHFIKSYAKICGMTATAAASSAEFKEFYDLDVVVIPPNKPCKRIDHEDILFAGNSAKFHAIISEIKSVHASGRPILIGTASIEESQRLSDALREDGIYCNVLNAKNHEQEAEIIAQAGCIGAVTVSTNMAGRGTDIRLGGADEAERDKVVALGGLYVIGTNKHESRRIDSQLRGRSGRQGDPGSSRFFISLEDELIKKYGSKSLNAAAIYLKGQKGPIDDAFHKRLVEKAQRAAEGQNEDMRFLLWRYSNIIENQRKIFYNWRQAVLRGASEFVKWTFEALKEYNNAQKYVSIDVLMKIEKYIMLFHMDRLWAEYIYQTNYIREGIHLVNISGLNPLEEFVRSIQASFDELMLEVYEEAQNTFRSNDFSSGDIDLDKAGIKAPSSTWTYQITDNPFSDDLGMLLASNRNIGFTPGILLLWPIVLFGIIYTRIKKSNKANEMV</sequence>
<dbReference type="SUPFAM" id="SSF52540">
    <property type="entry name" value="P-loop containing nucleoside triphosphate hydrolases"/>
    <property type="match status" value="2"/>
</dbReference>
<dbReference type="GO" id="GO:0008564">
    <property type="term" value="F:protein-exporting ATPase activity"/>
    <property type="evidence" value="ECO:0007669"/>
    <property type="project" value="UniProtKB-EC"/>
</dbReference>
<feature type="transmembrane region" description="Helical" evidence="13">
    <location>
        <begin position="775"/>
        <end position="795"/>
    </location>
</feature>
<dbReference type="InterPro" id="IPR044722">
    <property type="entry name" value="SecA_SF2_C"/>
</dbReference>
<dbReference type="PROSITE" id="PS51196">
    <property type="entry name" value="SECA_MOTOR_DEAD"/>
    <property type="match status" value="1"/>
</dbReference>
<reference evidence="18" key="1">
    <citation type="submission" date="2015-07" db="EMBL/GenBank/DDBJ databases">
        <title>Near-Complete Genome Sequence of the Cellulolytic Bacterium Bacteroides (Pseudobacteroides) cellulosolvens ATCC 35603.</title>
        <authorList>
            <person name="Dassa B."/>
            <person name="Utturkar S.M."/>
            <person name="Klingeman D.M."/>
            <person name="Hurt R.A."/>
            <person name="Keller M."/>
            <person name="Xu J."/>
            <person name="Reddy Y.H.K."/>
            <person name="Borovok I."/>
            <person name="Grinberg I.R."/>
            <person name="Lamed R."/>
            <person name="Zhivin O."/>
            <person name="Bayer E.A."/>
            <person name="Brown S.D."/>
        </authorList>
    </citation>
    <scope>NUCLEOTIDE SEQUENCE [LARGE SCALE GENOMIC DNA]</scope>
    <source>
        <strain evidence="18">DSM 2933</strain>
    </source>
</reference>
<evidence type="ECO:0000256" key="5">
    <source>
        <dbReference type="ARBA" id="ARBA00022490"/>
    </source>
</evidence>
<dbReference type="PROSITE" id="PS51194">
    <property type="entry name" value="HELICASE_CTER"/>
    <property type="match status" value="1"/>
</dbReference>
<dbReference type="STRING" id="398512.Bccel_2467"/>
<dbReference type="InterPro" id="IPR011116">
    <property type="entry name" value="SecA_Wing/Scaffold"/>
</dbReference>
<evidence type="ECO:0000259" key="15">
    <source>
        <dbReference type="PROSITE" id="PS51194"/>
    </source>
</evidence>
<dbReference type="GO" id="GO:0031522">
    <property type="term" value="C:cell envelope Sec protein transport complex"/>
    <property type="evidence" value="ECO:0007669"/>
    <property type="project" value="TreeGrafter"/>
</dbReference>
<dbReference type="Gene3D" id="3.90.1440.10">
    <property type="entry name" value="SecA, preprotein cross-linking domain"/>
    <property type="match status" value="1"/>
</dbReference>
<keyword evidence="6 12" id="KW-0547">Nucleotide-binding</keyword>
<dbReference type="Gene3D" id="3.40.50.300">
    <property type="entry name" value="P-loop containing nucleotide triphosphate hydrolases"/>
    <property type="match status" value="3"/>
</dbReference>
<evidence type="ECO:0000259" key="16">
    <source>
        <dbReference type="PROSITE" id="PS51196"/>
    </source>
</evidence>
<keyword evidence="9 12" id="KW-1278">Translocase</keyword>
<dbReference type="InterPro" id="IPR011130">
    <property type="entry name" value="SecA_preprotein_X-link_dom"/>
</dbReference>
<dbReference type="EC" id="7.4.2.8" evidence="12"/>
<dbReference type="InterPro" id="IPR000185">
    <property type="entry name" value="SecA"/>
</dbReference>
<dbReference type="InterPro" id="IPR014001">
    <property type="entry name" value="Helicase_ATP-bd"/>
</dbReference>
<evidence type="ECO:0000256" key="13">
    <source>
        <dbReference type="SAM" id="Phobius"/>
    </source>
</evidence>
<dbReference type="SMART" id="SM00957">
    <property type="entry name" value="SecA_DEAD"/>
    <property type="match status" value="1"/>
</dbReference>
<dbReference type="GO" id="GO:0017038">
    <property type="term" value="P:protein import"/>
    <property type="evidence" value="ECO:0007669"/>
    <property type="project" value="InterPro"/>
</dbReference>
<keyword evidence="8 12" id="KW-0653">Protein transport</keyword>
<dbReference type="OrthoDB" id="9805579at2"/>
<keyword evidence="3 12" id="KW-0813">Transport</keyword>
<comment type="function">
    <text evidence="12">Part of the Sec protein translocase complex. Interacts with the SecYEG preprotein conducting channel. Has a central role in coupling the hydrolysis of ATP to the transfer of proteins into and across the cell membrane, serving as an ATP-driven molecular motor driving the stepwise translocation of polypeptide chains across the membrane.</text>
</comment>
<dbReference type="InterPro" id="IPR020937">
    <property type="entry name" value="SecA_CS"/>
</dbReference>
<dbReference type="Pfam" id="PF07516">
    <property type="entry name" value="SecA_SW"/>
    <property type="match status" value="2"/>
</dbReference>
<name>A0A0L6JN64_9FIRM</name>
<organism evidence="17 18">
    <name type="scientific">Pseudobacteroides cellulosolvens ATCC 35603 = DSM 2933</name>
    <dbReference type="NCBI Taxonomy" id="398512"/>
    <lineage>
        <taxon>Bacteria</taxon>
        <taxon>Bacillati</taxon>
        <taxon>Bacillota</taxon>
        <taxon>Clostridia</taxon>
        <taxon>Eubacteriales</taxon>
        <taxon>Oscillospiraceae</taxon>
        <taxon>Pseudobacteroides</taxon>
    </lineage>
</organism>
<dbReference type="PANTHER" id="PTHR30612:SF0">
    <property type="entry name" value="CHLOROPLAST PROTEIN-TRANSPORTING ATPASE"/>
    <property type="match status" value="1"/>
</dbReference>
<dbReference type="Gene3D" id="1.10.3060.10">
    <property type="entry name" value="Helical scaffold and wing domains of SecA"/>
    <property type="match status" value="2"/>
</dbReference>
<keyword evidence="11 12" id="KW-0472">Membrane</keyword>
<proteinExistence type="inferred from homology"/>
<evidence type="ECO:0000256" key="3">
    <source>
        <dbReference type="ARBA" id="ARBA00022448"/>
    </source>
</evidence>
<accession>A0A0L6JN64</accession>
<feature type="domain" description="Helicase ATP-binding" evidence="14">
    <location>
        <begin position="93"/>
        <end position="254"/>
    </location>
</feature>
<keyword evidence="18" id="KW-1185">Reference proteome</keyword>
<dbReference type="PRINTS" id="PR00906">
    <property type="entry name" value="SECA"/>
</dbReference>
<dbReference type="CDD" id="cd18803">
    <property type="entry name" value="SF2_C_secA"/>
    <property type="match status" value="1"/>
</dbReference>
<dbReference type="SMART" id="SM00958">
    <property type="entry name" value="SecA_PP_bind"/>
    <property type="match status" value="1"/>
</dbReference>
<dbReference type="SUPFAM" id="SSF81767">
    <property type="entry name" value="Pre-protein crosslinking domain of SecA"/>
    <property type="match status" value="1"/>
</dbReference>
<dbReference type="GO" id="GO:0065002">
    <property type="term" value="P:intracellular protein transmembrane transport"/>
    <property type="evidence" value="ECO:0007669"/>
    <property type="project" value="UniProtKB-UniRule"/>
</dbReference>
<evidence type="ECO:0000313" key="17">
    <source>
        <dbReference type="EMBL" id="KNY27199.1"/>
    </source>
</evidence>
<dbReference type="FunFam" id="3.40.50.300:FF:000429">
    <property type="entry name" value="Preprotein translocase subunit SecA"/>
    <property type="match status" value="1"/>
</dbReference>
<dbReference type="InterPro" id="IPR027417">
    <property type="entry name" value="P-loop_NTPase"/>
</dbReference>
<dbReference type="InterPro" id="IPR036670">
    <property type="entry name" value="SecA_X-link_sf"/>
</dbReference>
<feature type="binding site" evidence="12">
    <location>
        <begin position="109"/>
        <end position="113"/>
    </location>
    <ligand>
        <name>ATP</name>
        <dbReference type="ChEBI" id="CHEBI:30616"/>
    </ligand>
</feature>
<keyword evidence="7 12" id="KW-0067">ATP-binding</keyword>
<comment type="catalytic activity">
    <reaction evidence="12">
        <text>ATP + H2O + cellular proteinSide 1 = ADP + phosphate + cellular proteinSide 2.</text>
        <dbReference type="EC" id="7.4.2.8"/>
    </reaction>
</comment>
<dbReference type="InterPro" id="IPR036266">
    <property type="entry name" value="SecA_Wing/Scaffold_sf"/>
</dbReference>
<dbReference type="RefSeq" id="WP_036944500.1">
    <property type="nucleotide sequence ID" value="NZ_JQKC01000029.1"/>
</dbReference>
<keyword evidence="5 12" id="KW-0963">Cytoplasm</keyword>
<evidence type="ECO:0000256" key="9">
    <source>
        <dbReference type="ARBA" id="ARBA00022967"/>
    </source>
</evidence>
<dbReference type="InterPro" id="IPR014018">
    <property type="entry name" value="SecA_motor_DEAD"/>
</dbReference>
<keyword evidence="13" id="KW-1133">Transmembrane helix</keyword>
<dbReference type="PATRIC" id="fig|398512.5.peg.2572"/>
<comment type="subunit">
    <text evidence="12">Monomer and homodimer. Part of the essential Sec protein translocation apparatus which comprises SecA, SecYEG and auxiliary proteins SecDF. Other proteins may also be involved.</text>
</comment>
<dbReference type="PROSITE" id="PS51192">
    <property type="entry name" value="HELICASE_ATP_BIND_1"/>
    <property type="match status" value="1"/>
</dbReference>
<dbReference type="InterPro" id="IPR026389">
    <property type="entry name" value="SecA_Actinobact-type"/>
</dbReference>
<dbReference type="Proteomes" id="UP000036923">
    <property type="component" value="Unassembled WGS sequence"/>
</dbReference>
<evidence type="ECO:0000256" key="7">
    <source>
        <dbReference type="ARBA" id="ARBA00022840"/>
    </source>
</evidence>
<dbReference type="CDD" id="cd17928">
    <property type="entry name" value="DEXDc_SecA"/>
    <property type="match status" value="1"/>
</dbReference>
<dbReference type="GO" id="GO:0006605">
    <property type="term" value="P:protein targeting"/>
    <property type="evidence" value="ECO:0007669"/>
    <property type="project" value="UniProtKB-UniRule"/>
</dbReference>
<evidence type="ECO:0000313" key="18">
    <source>
        <dbReference type="Proteomes" id="UP000036923"/>
    </source>
</evidence>
<comment type="caution">
    <text evidence="17">The sequence shown here is derived from an EMBL/GenBank/DDBJ whole genome shotgun (WGS) entry which is preliminary data.</text>
</comment>
<protein>
    <recommendedName>
        <fullName evidence="12">Protein translocase subunit SecA</fullName>
        <ecNumber evidence="12">7.4.2.8</ecNumber>
    </recommendedName>
</protein>
<dbReference type="GO" id="GO:0043952">
    <property type="term" value="P:protein transport by the Sec complex"/>
    <property type="evidence" value="ECO:0007669"/>
    <property type="project" value="TreeGrafter"/>
</dbReference>
<dbReference type="InterPro" id="IPR011115">
    <property type="entry name" value="SecA_DEAD"/>
</dbReference>
<keyword evidence="13" id="KW-0812">Transmembrane</keyword>
<evidence type="ECO:0000256" key="10">
    <source>
        <dbReference type="ARBA" id="ARBA00023010"/>
    </source>
</evidence>
<dbReference type="eggNOG" id="COG0653">
    <property type="taxonomic scope" value="Bacteria"/>
</dbReference>
<dbReference type="GO" id="GO:0005886">
    <property type="term" value="C:plasma membrane"/>
    <property type="evidence" value="ECO:0007669"/>
    <property type="project" value="UniProtKB-SubCell"/>
</dbReference>
<dbReference type="GO" id="GO:0005524">
    <property type="term" value="F:ATP binding"/>
    <property type="evidence" value="ECO:0007669"/>
    <property type="project" value="UniProtKB-UniRule"/>
</dbReference>
<evidence type="ECO:0000256" key="6">
    <source>
        <dbReference type="ARBA" id="ARBA00022741"/>
    </source>
</evidence>
<dbReference type="NCBIfam" id="TIGR04221">
    <property type="entry name" value="SecA2_Mycobac"/>
    <property type="match status" value="1"/>
</dbReference>
<evidence type="ECO:0000256" key="11">
    <source>
        <dbReference type="ARBA" id="ARBA00023136"/>
    </source>
</evidence>
<feature type="domain" description="Helicase C-terminal" evidence="15">
    <location>
        <begin position="420"/>
        <end position="585"/>
    </location>
</feature>
<keyword evidence="4 12" id="KW-1003">Cell membrane</keyword>
<dbReference type="PROSITE" id="PS01312">
    <property type="entry name" value="SECA"/>
    <property type="match status" value="1"/>
</dbReference>
<feature type="binding site" evidence="12">
    <location>
        <position position="91"/>
    </location>
    <ligand>
        <name>ATP</name>
        <dbReference type="ChEBI" id="CHEBI:30616"/>
    </ligand>
</feature>
<dbReference type="HAMAP" id="MF_01382">
    <property type="entry name" value="SecA"/>
    <property type="match status" value="1"/>
</dbReference>
<evidence type="ECO:0000256" key="2">
    <source>
        <dbReference type="ARBA" id="ARBA00007650"/>
    </source>
</evidence>
<dbReference type="Pfam" id="PF07517">
    <property type="entry name" value="SecA_DEAD"/>
    <property type="match status" value="1"/>
</dbReference>
<dbReference type="SUPFAM" id="SSF81886">
    <property type="entry name" value="Helical scaffold and wing domains of SecA"/>
    <property type="match status" value="1"/>
</dbReference>
<evidence type="ECO:0000256" key="1">
    <source>
        <dbReference type="ARBA" id="ARBA00004170"/>
    </source>
</evidence>
<feature type="binding site" evidence="12">
    <location>
        <position position="498"/>
    </location>
    <ligand>
        <name>ATP</name>
        <dbReference type="ChEBI" id="CHEBI:30616"/>
    </ligand>
</feature>
<dbReference type="GO" id="GO:0005829">
    <property type="term" value="C:cytosol"/>
    <property type="evidence" value="ECO:0007669"/>
    <property type="project" value="TreeGrafter"/>
</dbReference>
<dbReference type="Pfam" id="PF21090">
    <property type="entry name" value="P-loop_SecA"/>
    <property type="match status" value="1"/>
</dbReference>
<comment type="similarity">
    <text evidence="2 12">Belongs to the SecA family.</text>
</comment>
<evidence type="ECO:0000259" key="14">
    <source>
        <dbReference type="PROSITE" id="PS51192"/>
    </source>
</evidence>